<gene>
    <name evidence="2" type="ORF">OPS25_05760</name>
</gene>
<keyword evidence="1" id="KW-0472">Membrane</keyword>
<dbReference type="Pfam" id="PF09838">
    <property type="entry name" value="DUF2065"/>
    <property type="match status" value="1"/>
</dbReference>
<dbReference type="PANTHER" id="PTHR38602:SF1">
    <property type="entry name" value="INNER MEMBRANE PROTEIN"/>
    <property type="match status" value="1"/>
</dbReference>
<comment type="caution">
    <text evidence="2">The sequence shown here is derived from an EMBL/GenBank/DDBJ whole genome shotgun (WGS) entry which is preliminary data.</text>
</comment>
<evidence type="ECO:0000313" key="3">
    <source>
        <dbReference type="Proteomes" id="UP001142810"/>
    </source>
</evidence>
<evidence type="ECO:0000256" key="1">
    <source>
        <dbReference type="SAM" id="Phobius"/>
    </source>
</evidence>
<dbReference type="Proteomes" id="UP001142810">
    <property type="component" value="Unassembled WGS sequence"/>
</dbReference>
<protein>
    <submittedName>
        <fullName evidence="2">DUF2065 domain-containing protein</fullName>
    </submittedName>
</protein>
<dbReference type="InterPro" id="IPR019201">
    <property type="entry name" value="DUF2065"/>
</dbReference>
<feature type="transmembrane region" description="Helical" evidence="1">
    <location>
        <begin position="6"/>
        <end position="23"/>
    </location>
</feature>
<proteinExistence type="predicted"/>
<organism evidence="2 3">
    <name type="scientific">Alteromonas aquimaris</name>
    <dbReference type="NCBI Taxonomy" id="2998417"/>
    <lineage>
        <taxon>Bacteria</taxon>
        <taxon>Pseudomonadati</taxon>
        <taxon>Pseudomonadota</taxon>
        <taxon>Gammaproteobacteria</taxon>
        <taxon>Alteromonadales</taxon>
        <taxon>Alteromonadaceae</taxon>
        <taxon>Alteromonas/Salinimonas group</taxon>
        <taxon>Alteromonas</taxon>
    </lineage>
</organism>
<name>A0ABT3P5E6_9ALTE</name>
<keyword evidence="3" id="KW-1185">Reference proteome</keyword>
<keyword evidence="1" id="KW-0812">Transmembrane</keyword>
<dbReference type="EMBL" id="JAPFRD010000006">
    <property type="protein sequence ID" value="MCW8107998.1"/>
    <property type="molecule type" value="Genomic_DNA"/>
</dbReference>
<keyword evidence="1" id="KW-1133">Transmembrane helix</keyword>
<evidence type="ECO:0000313" key="2">
    <source>
        <dbReference type="EMBL" id="MCW8107998.1"/>
    </source>
</evidence>
<dbReference type="RefSeq" id="WP_265616701.1">
    <property type="nucleotide sequence ID" value="NZ_JAPFRD010000006.1"/>
</dbReference>
<reference evidence="2" key="1">
    <citation type="submission" date="2022-11" db="EMBL/GenBank/DDBJ databases">
        <title>Alteromonas sp. nov., isolated from sea water of the Qingdao.</title>
        <authorList>
            <person name="Wang Q."/>
        </authorList>
    </citation>
    <scope>NUCLEOTIDE SEQUENCE</scope>
    <source>
        <strain evidence="2">ASW11-7</strain>
    </source>
</reference>
<sequence length="61" mass="6884">MDWLWPALAIVCIIEGLGPLLIPNRWRLYLLEISQQPTNHLRQIGGALVVIGTISLFFLIS</sequence>
<accession>A0ABT3P5E6</accession>
<dbReference type="PANTHER" id="PTHR38602">
    <property type="entry name" value="INNER MEMBRANE PROTEIN-RELATED"/>
    <property type="match status" value="1"/>
</dbReference>
<feature type="transmembrane region" description="Helical" evidence="1">
    <location>
        <begin position="44"/>
        <end position="60"/>
    </location>
</feature>